<dbReference type="EMBL" id="AP014940">
    <property type="protein sequence ID" value="BAV97164.1"/>
    <property type="molecule type" value="Genomic_DNA"/>
</dbReference>
<evidence type="ECO:0000256" key="1">
    <source>
        <dbReference type="SAM" id="Phobius"/>
    </source>
</evidence>
<organism evidence="2 3">
    <name type="scientific">Lysobacter enzymogenes</name>
    <dbReference type="NCBI Taxonomy" id="69"/>
    <lineage>
        <taxon>Bacteria</taxon>
        <taxon>Pseudomonadati</taxon>
        <taxon>Pseudomonadota</taxon>
        <taxon>Gammaproteobacteria</taxon>
        <taxon>Lysobacterales</taxon>
        <taxon>Lysobacteraceae</taxon>
        <taxon>Lysobacter</taxon>
    </lineage>
</organism>
<sequence length="190" mass="19739">MFVAAAAALCCVAALLGFGAALDGYSHWRHPPGLLGAQGIPYALAFNLLGYIGPGLALAWVAWGLAGAARGLRAPARIGAWLWLWSALAWAAQGVVSLDPQDLDAHASRLHALAWMLWWLAFAPGAVLLAYASLAAPPWRRFGVIALAAAAVLVLAVLAADARLVPGAPAQRVALLAWLAAYLAAARVPR</sequence>
<keyword evidence="1" id="KW-0812">Transmembrane</keyword>
<feature type="transmembrane region" description="Helical" evidence="1">
    <location>
        <begin position="172"/>
        <end position="189"/>
    </location>
</feature>
<feature type="transmembrane region" description="Helical" evidence="1">
    <location>
        <begin position="116"/>
        <end position="135"/>
    </location>
</feature>
<evidence type="ECO:0000313" key="2">
    <source>
        <dbReference type="EMBL" id="BAV97164.1"/>
    </source>
</evidence>
<feature type="transmembrane region" description="Helical" evidence="1">
    <location>
        <begin position="78"/>
        <end position="96"/>
    </location>
</feature>
<keyword evidence="1" id="KW-0472">Membrane</keyword>
<dbReference type="AlphaFoldDB" id="A0AAU9AN52"/>
<evidence type="ECO:0008006" key="4">
    <source>
        <dbReference type="Google" id="ProtNLM"/>
    </source>
</evidence>
<gene>
    <name evidence="2" type="ORF">LEN_1677</name>
</gene>
<feature type="transmembrane region" description="Helical" evidence="1">
    <location>
        <begin position="45"/>
        <end position="66"/>
    </location>
</feature>
<proteinExistence type="predicted"/>
<dbReference type="KEGG" id="lem:LEN_1677"/>
<dbReference type="Proteomes" id="UP000218824">
    <property type="component" value="Chromosome"/>
</dbReference>
<protein>
    <recommendedName>
        <fullName evidence="4">DUF998 domain-containing protein</fullName>
    </recommendedName>
</protein>
<reference evidence="2 3" key="1">
    <citation type="journal article" date="2017" name="DNA Res.">
        <title>Complete genome sequence and expression profile of the commercial lytic enzyme producer Lysobacter enzymogenes M497-1.</title>
        <authorList>
            <person name="Takami H."/>
            <person name="Toyoda A."/>
            <person name="Uchiyama I."/>
            <person name="Itoh T."/>
            <person name="Takaki Y."/>
            <person name="Arai W."/>
            <person name="Nishi S."/>
            <person name="Kawai M."/>
            <person name="Shinya K."/>
            <person name="Ikeda H."/>
        </authorList>
    </citation>
    <scope>NUCLEOTIDE SEQUENCE [LARGE SCALE GENOMIC DNA]</scope>
    <source>
        <strain evidence="2 3">M497-1</strain>
    </source>
</reference>
<evidence type="ECO:0000313" key="3">
    <source>
        <dbReference type="Proteomes" id="UP000218824"/>
    </source>
</evidence>
<feature type="transmembrane region" description="Helical" evidence="1">
    <location>
        <begin position="142"/>
        <end position="160"/>
    </location>
</feature>
<accession>A0AAU9AN52</accession>
<name>A0AAU9AN52_LYSEN</name>
<keyword evidence="1" id="KW-1133">Transmembrane helix</keyword>